<sequence>MHSYWAKSVLLLLPFAQGILAQSGSSTTTIFQTVYNTYTITKSIACESLRICEDITFSAGFLSTDGNGTAVSPATSVSGSSSPSSGQGGSTSVTSGGSGITSVTGATSGTGSGTSVASPSATNSDIPSEFLLRGDGLLGEHYIAFDDDGATSLVASGQEPRYLQLSSLGQLVSSSTSTGTTRDIVFLRINNNTLPRRQNDTELVEIGDLLHAIPSELLSTDKTESFYFVGSELYLNWKGLIYTFYAVPRNVTGVYSLKMARMGSTVPSSFLPLTLNYLGRTSSTSSGVTTASGTGTGSGMGTATNSGAGSTGEASGTGSGTITGTDSQVSTTGVCTGGINPNPNSISGNAYDIITSFGYEHFCSQYLLAAYSGTAGFISISATSTLVVTVPLTATEVIENTVYTNTETIYTETTTLVVDATAQSRLARYMAPQPIPDVEPSKNRRFIPYRKNKRRQSQVSRPPLLVSFSDDEIQGACLSAVPNIDLSPDHITKVDVIPGLAVDQATTRTTIEIPTASPLIQPAPLEVLIPGNGYWKIVDPDLPNFDGQYLTVIHNDGGYSYGYVTKATASSTIFKVKWNTDTSSYNAYWEYTFTSGGTETTQIRWLWYYINREALEYMTPQELTDEQASSKTRELRKAEFIVDSEGRLKVKGDLYMWVCLWNQEKFINTIYVFWGQSSGFLEGLKLALTLAGDTDSKPYDCKIISNSIKIVSDPGSGVGR</sequence>
<feature type="chain" id="PRO_5043642585" evidence="2">
    <location>
        <begin position="22"/>
        <end position="720"/>
    </location>
</feature>
<evidence type="ECO:0000313" key="4">
    <source>
        <dbReference type="Proteomes" id="UP001373714"/>
    </source>
</evidence>
<gene>
    <name evidence="3" type="ORF">TWF730_008500</name>
</gene>
<evidence type="ECO:0000256" key="1">
    <source>
        <dbReference type="SAM" id="MobiDB-lite"/>
    </source>
</evidence>
<feature type="region of interest" description="Disordered" evidence="1">
    <location>
        <begin position="282"/>
        <end position="338"/>
    </location>
</feature>
<accession>A0AAV9V2I7</accession>
<feature type="compositionally biased region" description="Low complexity" evidence="1">
    <location>
        <begin position="282"/>
        <end position="293"/>
    </location>
</feature>
<proteinExistence type="predicted"/>
<dbReference type="EMBL" id="JAVHNS010000005">
    <property type="protein sequence ID" value="KAK6354082.1"/>
    <property type="molecule type" value="Genomic_DNA"/>
</dbReference>
<name>A0AAV9V2I7_9PEZI</name>
<organism evidence="3 4">
    <name type="scientific">Orbilia blumenaviensis</name>
    <dbReference type="NCBI Taxonomy" id="1796055"/>
    <lineage>
        <taxon>Eukaryota</taxon>
        <taxon>Fungi</taxon>
        <taxon>Dikarya</taxon>
        <taxon>Ascomycota</taxon>
        <taxon>Pezizomycotina</taxon>
        <taxon>Orbiliomycetes</taxon>
        <taxon>Orbiliales</taxon>
        <taxon>Orbiliaceae</taxon>
        <taxon>Orbilia</taxon>
    </lineage>
</organism>
<keyword evidence="2" id="KW-0732">Signal</keyword>
<keyword evidence="4" id="KW-1185">Reference proteome</keyword>
<feature type="signal peptide" evidence="2">
    <location>
        <begin position="1"/>
        <end position="21"/>
    </location>
</feature>
<dbReference type="AlphaFoldDB" id="A0AAV9V2I7"/>
<reference evidence="3 4" key="1">
    <citation type="submission" date="2019-10" db="EMBL/GenBank/DDBJ databases">
        <authorList>
            <person name="Palmer J.M."/>
        </authorList>
    </citation>
    <scope>NUCLEOTIDE SEQUENCE [LARGE SCALE GENOMIC DNA]</scope>
    <source>
        <strain evidence="3 4">TWF730</strain>
    </source>
</reference>
<protein>
    <submittedName>
        <fullName evidence="3">Uncharacterized protein</fullName>
    </submittedName>
</protein>
<evidence type="ECO:0000313" key="3">
    <source>
        <dbReference type="EMBL" id="KAK6354082.1"/>
    </source>
</evidence>
<feature type="compositionally biased region" description="Polar residues" evidence="1">
    <location>
        <begin position="328"/>
        <end position="338"/>
    </location>
</feature>
<feature type="region of interest" description="Disordered" evidence="1">
    <location>
        <begin position="72"/>
        <end position="122"/>
    </location>
</feature>
<evidence type="ECO:0000256" key="2">
    <source>
        <dbReference type="SAM" id="SignalP"/>
    </source>
</evidence>
<feature type="compositionally biased region" description="Low complexity" evidence="1">
    <location>
        <begin position="301"/>
        <end position="314"/>
    </location>
</feature>
<dbReference type="Proteomes" id="UP001373714">
    <property type="component" value="Unassembled WGS sequence"/>
</dbReference>
<comment type="caution">
    <text evidence="3">The sequence shown here is derived from an EMBL/GenBank/DDBJ whole genome shotgun (WGS) entry which is preliminary data.</text>
</comment>